<reference evidence="1" key="1">
    <citation type="journal article" date="2014" name="Front. Microbiol.">
        <title>High frequency of phylogenetically diverse reductive dehalogenase-homologous genes in deep subseafloor sedimentary metagenomes.</title>
        <authorList>
            <person name="Kawai M."/>
            <person name="Futagami T."/>
            <person name="Toyoda A."/>
            <person name="Takaki Y."/>
            <person name="Nishi S."/>
            <person name="Hori S."/>
            <person name="Arai W."/>
            <person name="Tsubouchi T."/>
            <person name="Morono Y."/>
            <person name="Uchiyama I."/>
            <person name="Ito T."/>
            <person name="Fujiyama A."/>
            <person name="Inagaki F."/>
            <person name="Takami H."/>
        </authorList>
    </citation>
    <scope>NUCLEOTIDE SEQUENCE</scope>
    <source>
        <strain evidence="1">Expedition CK06-06</strain>
    </source>
</reference>
<evidence type="ECO:0000313" key="1">
    <source>
        <dbReference type="EMBL" id="GAG25164.1"/>
    </source>
</evidence>
<comment type="caution">
    <text evidence="1">The sequence shown here is derived from an EMBL/GenBank/DDBJ whole genome shotgun (WGS) entry which is preliminary data.</text>
</comment>
<sequence>MDILDIIQEEFIIHEPLLSVINEEVLKYMKKYDHGDSIQYIFEASGIRYTVNIWHDDRHHDIGVYEVEFAVDEQKNSGHRTGKDLKHLNSVLQTVTDIVENEVKAKGIKKIKMEGATGEQDIESGESGFFGTPLRAKLYLRYLRNRYPDEAVNDAGRYIWLDMTQVYPELYKDSSNADAIIKLLVKLSDANEDEAGIRRGLAGQDDNSDFSV</sequence>
<proteinExistence type="predicted"/>
<organism evidence="1">
    <name type="scientific">marine sediment metagenome</name>
    <dbReference type="NCBI Taxonomy" id="412755"/>
    <lineage>
        <taxon>unclassified sequences</taxon>
        <taxon>metagenomes</taxon>
        <taxon>ecological metagenomes</taxon>
    </lineage>
</organism>
<feature type="non-terminal residue" evidence="1">
    <location>
        <position position="212"/>
    </location>
</feature>
<name>X0W2Y3_9ZZZZ</name>
<dbReference type="EMBL" id="BARS01032058">
    <property type="protein sequence ID" value="GAG25164.1"/>
    <property type="molecule type" value="Genomic_DNA"/>
</dbReference>
<dbReference type="AlphaFoldDB" id="X0W2Y3"/>
<gene>
    <name evidence="1" type="ORF">S01H1_49804</name>
</gene>
<accession>X0W2Y3</accession>
<protein>
    <submittedName>
        <fullName evidence="1">Uncharacterized protein</fullName>
    </submittedName>
</protein>